<proteinExistence type="predicted"/>
<dbReference type="EMBL" id="BQXS01004688">
    <property type="protein sequence ID" value="GKT37483.1"/>
    <property type="molecule type" value="Genomic_DNA"/>
</dbReference>
<dbReference type="Proteomes" id="UP001057375">
    <property type="component" value="Unassembled WGS sequence"/>
</dbReference>
<evidence type="ECO:0000313" key="3">
    <source>
        <dbReference type="EMBL" id="GKT37483.1"/>
    </source>
</evidence>
<feature type="region of interest" description="Disordered" evidence="1">
    <location>
        <begin position="1"/>
        <end position="23"/>
    </location>
</feature>
<comment type="caution">
    <text evidence="3">The sequence shown here is derived from an EMBL/GenBank/DDBJ whole genome shotgun (WGS) entry which is preliminary data.</text>
</comment>
<keyword evidence="2" id="KW-0472">Membrane</keyword>
<sequence length="138" mass="16342">RPETCSGDRNMYGTRPSPWQTEQPGRPVFLVPLAAIHAAQAGQVRQASRGKRTGSSVSISVFFIFINIALFELFHLSIQIYCRLTRSWRFFDLLIEFVGYFRGWDFRPFEEFRVEKKRVFVCRRSEQSQRRKLAYRQL</sequence>
<reference evidence="3" key="1">
    <citation type="submission" date="2022-03" db="EMBL/GenBank/DDBJ databases">
        <title>Draft genome sequence of Aduncisulcus paluster, a free-living microaerophilic Fornicata.</title>
        <authorList>
            <person name="Yuyama I."/>
            <person name="Kume K."/>
            <person name="Tamura T."/>
            <person name="Inagaki Y."/>
            <person name="Hashimoto T."/>
        </authorList>
    </citation>
    <scope>NUCLEOTIDE SEQUENCE</scope>
    <source>
        <strain evidence="3">NY0171</strain>
    </source>
</reference>
<gene>
    <name evidence="3" type="ORF">ADUPG1_003421</name>
</gene>
<organism evidence="3 4">
    <name type="scientific">Aduncisulcus paluster</name>
    <dbReference type="NCBI Taxonomy" id="2918883"/>
    <lineage>
        <taxon>Eukaryota</taxon>
        <taxon>Metamonada</taxon>
        <taxon>Carpediemonas-like organisms</taxon>
        <taxon>Aduncisulcus</taxon>
    </lineage>
</organism>
<feature type="non-terminal residue" evidence="3">
    <location>
        <position position="1"/>
    </location>
</feature>
<evidence type="ECO:0000313" key="4">
    <source>
        <dbReference type="Proteomes" id="UP001057375"/>
    </source>
</evidence>
<evidence type="ECO:0000256" key="2">
    <source>
        <dbReference type="SAM" id="Phobius"/>
    </source>
</evidence>
<keyword evidence="2" id="KW-1133">Transmembrane helix</keyword>
<keyword evidence="2" id="KW-0812">Transmembrane</keyword>
<feature type="transmembrane region" description="Helical" evidence="2">
    <location>
        <begin position="59"/>
        <end position="82"/>
    </location>
</feature>
<protein>
    <submittedName>
        <fullName evidence="3">Uncharacterized protein</fullName>
    </submittedName>
</protein>
<evidence type="ECO:0000256" key="1">
    <source>
        <dbReference type="SAM" id="MobiDB-lite"/>
    </source>
</evidence>
<name>A0ABQ5L0I3_9EUKA</name>
<accession>A0ABQ5L0I3</accession>
<keyword evidence="4" id="KW-1185">Reference proteome</keyword>